<evidence type="ECO:0008006" key="10">
    <source>
        <dbReference type="Google" id="ProtNLM"/>
    </source>
</evidence>
<name>A0AA38VBW9_9PEZI</name>
<dbReference type="EMBL" id="JANBVO010000046">
    <property type="protein sequence ID" value="KAJ9134008.1"/>
    <property type="molecule type" value="Genomic_DNA"/>
</dbReference>
<protein>
    <recommendedName>
        <fullName evidence="10">Mid2 domain-containing protein</fullName>
    </recommendedName>
</protein>
<evidence type="ECO:0000256" key="4">
    <source>
        <dbReference type="ARBA" id="ARBA00023136"/>
    </source>
</evidence>
<keyword evidence="2 6" id="KW-0812">Transmembrane</keyword>
<evidence type="ECO:0000313" key="9">
    <source>
        <dbReference type="Proteomes" id="UP001174694"/>
    </source>
</evidence>
<feature type="compositionally biased region" description="Low complexity" evidence="5">
    <location>
        <begin position="210"/>
        <end position="253"/>
    </location>
</feature>
<sequence>MRLTLSRAGSLTAVAFYAVAISVDATAQNSVITFSDTDFFDNSTGASVFLVGDSSASRQFGWTTSDTVSVNAINLCDAQSDNVIATWSTGGANTGPQSKAAAPLSGPTSTQEASMASSTAASLQATASSTGGLVVVNSFQSLAVYAASGLYLQVNWSKPTGPMSDRVNTGQSYSAKFTVTDDATQRAQLDGQYMSHDPFKQEANPDSGPTAVATTSSAVDVASTSTASMATTSSSPTEGSSSPDSSSSHSSHKGLSTGAIIGIAVACGIVGLAVLGLLIWFFLFRNRGDGVTNMPYGSDRHPRTQDLIVEKEANAGVTESPHSPYSDDGHGIAAVPGGQESALMAAAGTSGAIPVPLEQVYAPYSDHPNSPLPGAVPVPDRRASQHRGDDVRQAAEPQDGMPDMTRSSVSRNITSSYAHLVEEGMTQDEIRRLEEEERQLDAAIEQAGRR</sequence>
<evidence type="ECO:0000256" key="5">
    <source>
        <dbReference type="SAM" id="MobiDB-lite"/>
    </source>
</evidence>
<proteinExistence type="predicted"/>
<evidence type="ECO:0000256" key="2">
    <source>
        <dbReference type="ARBA" id="ARBA00022692"/>
    </source>
</evidence>
<dbReference type="GO" id="GO:0016020">
    <property type="term" value="C:membrane"/>
    <property type="evidence" value="ECO:0007669"/>
    <property type="project" value="UniProtKB-SubCell"/>
</dbReference>
<dbReference type="PANTHER" id="PTHR15549:SF30">
    <property type="entry name" value="MID2 DOMAIN-CONTAINING PROTEIN"/>
    <property type="match status" value="1"/>
</dbReference>
<dbReference type="InterPro" id="IPR051694">
    <property type="entry name" value="Immunoregulatory_rcpt-like"/>
</dbReference>
<evidence type="ECO:0000256" key="3">
    <source>
        <dbReference type="ARBA" id="ARBA00022989"/>
    </source>
</evidence>
<evidence type="ECO:0000256" key="7">
    <source>
        <dbReference type="SAM" id="SignalP"/>
    </source>
</evidence>
<feature type="region of interest" description="Disordered" evidence="5">
    <location>
        <begin position="364"/>
        <end position="424"/>
    </location>
</feature>
<reference evidence="8" key="1">
    <citation type="submission" date="2022-07" db="EMBL/GenBank/DDBJ databases">
        <title>Fungi with potential for degradation of polypropylene.</title>
        <authorList>
            <person name="Gostincar C."/>
        </authorList>
    </citation>
    <scope>NUCLEOTIDE SEQUENCE</scope>
    <source>
        <strain evidence="8">EXF-13308</strain>
    </source>
</reference>
<keyword evidence="9" id="KW-1185">Reference proteome</keyword>
<keyword evidence="4 6" id="KW-0472">Membrane</keyword>
<feature type="chain" id="PRO_5041211110" description="Mid2 domain-containing protein" evidence="7">
    <location>
        <begin position="28"/>
        <end position="450"/>
    </location>
</feature>
<dbReference type="Proteomes" id="UP001174694">
    <property type="component" value="Unassembled WGS sequence"/>
</dbReference>
<comment type="subcellular location">
    <subcellularLocation>
        <location evidence="1">Membrane</location>
        <topology evidence="1">Single-pass membrane protein</topology>
    </subcellularLocation>
</comment>
<evidence type="ECO:0000256" key="1">
    <source>
        <dbReference type="ARBA" id="ARBA00004167"/>
    </source>
</evidence>
<dbReference type="PANTHER" id="PTHR15549">
    <property type="entry name" value="PAIRED IMMUNOGLOBULIN-LIKE TYPE 2 RECEPTOR"/>
    <property type="match status" value="1"/>
</dbReference>
<comment type="caution">
    <text evidence="8">The sequence shown here is derived from an EMBL/GenBank/DDBJ whole genome shotgun (WGS) entry which is preliminary data.</text>
</comment>
<evidence type="ECO:0000256" key="6">
    <source>
        <dbReference type="SAM" id="Phobius"/>
    </source>
</evidence>
<feature type="compositionally biased region" description="Basic and acidic residues" evidence="5">
    <location>
        <begin position="379"/>
        <end position="393"/>
    </location>
</feature>
<feature type="signal peptide" evidence="7">
    <location>
        <begin position="1"/>
        <end position="27"/>
    </location>
</feature>
<organism evidence="8 9">
    <name type="scientific">Pleurostoma richardsiae</name>
    <dbReference type="NCBI Taxonomy" id="41990"/>
    <lineage>
        <taxon>Eukaryota</taxon>
        <taxon>Fungi</taxon>
        <taxon>Dikarya</taxon>
        <taxon>Ascomycota</taxon>
        <taxon>Pezizomycotina</taxon>
        <taxon>Sordariomycetes</taxon>
        <taxon>Sordariomycetidae</taxon>
        <taxon>Calosphaeriales</taxon>
        <taxon>Pleurostomataceae</taxon>
        <taxon>Pleurostoma</taxon>
    </lineage>
</organism>
<feature type="region of interest" description="Disordered" evidence="5">
    <location>
        <begin position="196"/>
        <end position="253"/>
    </location>
</feature>
<dbReference type="GO" id="GO:0071944">
    <property type="term" value="C:cell periphery"/>
    <property type="evidence" value="ECO:0007669"/>
    <property type="project" value="UniProtKB-ARBA"/>
</dbReference>
<keyword evidence="3 6" id="KW-1133">Transmembrane helix</keyword>
<feature type="region of interest" description="Disordered" evidence="5">
    <location>
        <begin position="89"/>
        <end position="115"/>
    </location>
</feature>
<gene>
    <name evidence="8" type="ORF">NKR23_g10447</name>
</gene>
<dbReference type="AlphaFoldDB" id="A0AA38VBW9"/>
<feature type="compositionally biased region" description="Polar residues" evidence="5">
    <location>
        <begin position="405"/>
        <end position="417"/>
    </location>
</feature>
<keyword evidence="7" id="KW-0732">Signal</keyword>
<evidence type="ECO:0000313" key="8">
    <source>
        <dbReference type="EMBL" id="KAJ9134008.1"/>
    </source>
</evidence>
<accession>A0AA38VBW9</accession>
<feature type="transmembrane region" description="Helical" evidence="6">
    <location>
        <begin position="259"/>
        <end position="284"/>
    </location>
</feature>